<sequence length="50" mass="5873">MEKEEIKVRYHNSELEAIKEKAEKLGISPNEYQLEISKKAEVKIEVKNDL</sequence>
<name>A0A0F9V1H5_9ZZZZ</name>
<dbReference type="EMBL" id="LAZR01000476">
    <property type="protein sequence ID" value="KKN67361.1"/>
    <property type="molecule type" value="Genomic_DNA"/>
</dbReference>
<comment type="caution">
    <text evidence="1">The sequence shown here is derived from an EMBL/GenBank/DDBJ whole genome shotgun (WGS) entry which is preliminary data.</text>
</comment>
<accession>A0A0F9V1H5</accession>
<evidence type="ECO:0000313" key="1">
    <source>
        <dbReference type="EMBL" id="KKN67361.1"/>
    </source>
</evidence>
<protein>
    <submittedName>
        <fullName evidence="1">Uncharacterized protein</fullName>
    </submittedName>
</protein>
<gene>
    <name evidence="1" type="ORF">LCGC14_0462250</name>
</gene>
<proteinExistence type="predicted"/>
<reference evidence="1" key="1">
    <citation type="journal article" date="2015" name="Nature">
        <title>Complex archaea that bridge the gap between prokaryotes and eukaryotes.</title>
        <authorList>
            <person name="Spang A."/>
            <person name="Saw J.H."/>
            <person name="Jorgensen S.L."/>
            <person name="Zaremba-Niedzwiedzka K."/>
            <person name="Martijn J."/>
            <person name="Lind A.E."/>
            <person name="van Eijk R."/>
            <person name="Schleper C."/>
            <person name="Guy L."/>
            <person name="Ettema T.J."/>
        </authorList>
    </citation>
    <scope>NUCLEOTIDE SEQUENCE</scope>
</reference>
<dbReference type="AlphaFoldDB" id="A0A0F9V1H5"/>
<organism evidence="1">
    <name type="scientific">marine sediment metagenome</name>
    <dbReference type="NCBI Taxonomy" id="412755"/>
    <lineage>
        <taxon>unclassified sequences</taxon>
        <taxon>metagenomes</taxon>
        <taxon>ecological metagenomes</taxon>
    </lineage>
</organism>